<feature type="non-terminal residue" evidence="2">
    <location>
        <position position="180"/>
    </location>
</feature>
<evidence type="ECO:0000313" key="2">
    <source>
        <dbReference type="EMBL" id="CDZ18859.1"/>
    </source>
</evidence>
<sequence length="180" mass="20879">MNVQRNMMWWTSLFTLYYATQIILADRCDDAKYLKCMGKVHRLLDNQWRKISSDKTALEDYCENLKDDAGCVKEIPDDCDKKHKDFKILKPSIKKFKARFCKDDASEKKLFKDKSSCLIQHDLGFKDCELKDTRSISNSTDAKLCKEELKSIKCFSDKSVKVCEKDGRKLVGVPARDLKS</sequence>
<feature type="signal peptide" evidence="1">
    <location>
        <begin position="1"/>
        <end position="25"/>
    </location>
</feature>
<dbReference type="AlphaFoldDB" id="A0A1D0BWE7"/>
<proteinExistence type="predicted"/>
<evidence type="ECO:0000256" key="1">
    <source>
        <dbReference type="SAM" id="SignalP"/>
    </source>
</evidence>
<feature type="chain" id="PRO_5008897033" evidence="1">
    <location>
        <begin position="26"/>
        <end position="180"/>
    </location>
</feature>
<dbReference type="EMBL" id="HACE01000075">
    <property type="protein sequence ID" value="CDZ18859.1"/>
    <property type="molecule type" value="Transcribed_RNA"/>
</dbReference>
<name>A0A1D0BWE7_HADIN</name>
<reference evidence="2" key="2">
    <citation type="submission" date="2014-07" db="EMBL/GenBank/DDBJ databases">
        <authorList>
            <person name="Zhang J.E."/>
            <person name="Yang H."/>
            <person name="Guo J."/>
            <person name="Deng Z."/>
            <person name="Luo H."/>
            <person name="Luo M."/>
            <person name="Zhao B."/>
        </authorList>
    </citation>
    <scope>NUCLEOTIDE SEQUENCE</scope>
    <source>
        <tissue evidence="2">6 venom glands</tissue>
    </source>
</reference>
<protein>
    <submittedName>
        <fullName evidence="2">Secreted venom-protein from the spider Hadronyche infensa</fullName>
    </submittedName>
</protein>
<organism evidence="2">
    <name type="scientific">Hadronyche infensa</name>
    <name type="common">Fraser island funnel-web spider</name>
    <name type="synonym">Atrax infensus</name>
    <dbReference type="NCBI Taxonomy" id="153481"/>
    <lineage>
        <taxon>Eukaryota</taxon>
        <taxon>Metazoa</taxon>
        <taxon>Ecdysozoa</taxon>
        <taxon>Arthropoda</taxon>
        <taxon>Chelicerata</taxon>
        <taxon>Arachnida</taxon>
        <taxon>Araneae</taxon>
        <taxon>Mygalomorphae</taxon>
        <taxon>Avicularoidea</taxon>
        <taxon>Hexathelidae</taxon>
        <taxon>Hadronyche</taxon>
    </lineage>
</organism>
<accession>A0A1D0BWE7</accession>
<reference evidence="2" key="1">
    <citation type="thesis" date="2012" institute="The University of Queensland">
        <title>Probing the chemical diversity of venom from the Australian Funnel-web spider Hadronyche infensa.</title>
        <authorList>
            <person name="Pineda S.S."/>
        </authorList>
    </citation>
    <scope>NUCLEOTIDE SEQUENCE</scope>
    <source>
        <tissue evidence="2">6 venom glands</tissue>
    </source>
</reference>
<keyword evidence="1" id="KW-0732">Signal</keyword>